<accession>A0ABN7RNI5</accession>
<sequence length="539" mass="61834">MEFNSEVRPRRELMNPNFEGYKLSLRQVSTEKTELEHPAAVFTARQSEIQFLTLSLYAQHSLLFVDRWTSALYWFSQPNEETFELVTFNPNNNESSSLLQLPIPDNHALPTIHFPLSNVYFISYGDGSFAVYQGPDKKFSSAILQNEKDKDCKVVLVNDVKIDESKGLLYVAASYIRGKEAIVVLARFDKDGNFLASDEFKGGAICSFVAISNDYAITFISDKLYRHKCDDKAPEPKKILYKWRQNLNDLVLFFEFEKKVEKNEVKVSIRRNHLEVEIRDVKLEGELFQAIDPDQSSWEISPGGVEVTLEKAVERGWSQVYRDFDNGEEVYNKEFVDQVKGRLGHLTTESAMPEEAEKPGVDCNQYEDIDRETEFERSIFRFKDGDWTHKASLSSNLPLFWNYTTPTEKAVAMRHDVDACLWSSVTNDDRVPLGHVATFDAVGYIHAGKQNLAFINAPPNNGYVCICEQKRRILLYKHENLDTNLRHRGTGRKVNEIGRQQVVKIEDDDAFLGLQCNDDALFLLTKNSLWRVSPDEEGN</sequence>
<dbReference type="SUPFAM" id="SSF49764">
    <property type="entry name" value="HSP20-like chaperones"/>
    <property type="match status" value="1"/>
</dbReference>
<evidence type="ECO:0000256" key="5">
    <source>
        <dbReference type="ARBA" id="ARBA00023242"/>
    </source>
</evidence>
<keyword evidence="8" id="KW-1185">Reference proteome</keyword>
<dbReference type="Gene3D" id="2.60.40.790">
    <property type="match status" value="1"/>
</dbReference>
<organism evidence="7 8">
    <name type="scientific">Oikopleura dioica</name>
    <name type="common">Tunicate</name>
    <dbReference type="NCBI Taxonomy" id="34765"/>
    <lineage>
        <taxon>Eukaryota</taxon>
        <taxon>Metazoa</taxon>
        <taxon>Chordata</taxon>
        <taxon>Tunicata</taxon>
        <taxon>Appendicularia</taxon>
        <taxon>Copelata</taxon>
        <taxon>Oikopleuridae</taxon>
        <taxon>Oikopleura</taxon>
    </lineage>
</organism>
<keyword evidence="5" id="KW-0539">Nucleus</keyword>
<dbReference type="InterPro" id="IPR037895">
    <property type="entry name" value="NUDCD1"/>
</dbReference>
<keyword evidence="4" id="KW-0963">Cytoplasm</keyword>
<evidence type="ECO:0000313" key="7">
    <source>
        <dbReference type="EMBL" id="CAG5079674.1"/>
    </source>
</evidence>
<dbReference type="Proteomes" id="UP001158576">
    <property type="component" value="Chromosome PAR"/>
</dbReference>
<dbReference type="Pfam" id="PF04969">
    <property type="entry name" value="CS"/>
    <property type="match status" value="1"/>
</dbReference>
<dbReference type="CDD" id="cd06467">
    <property type="entry name" value="p23_NUDC_like"/>
    <property type="match status" value="1"/>
</dbReference>
<dbReference type="EMBL" id="OU015568">
    <property type="protein sequence ID" value="CAG5079674.1"/>
    <property type="molecule type" value="Genomic_DNA"/>
</dbReference>
<dbReference type="InterPro" id="IPR007052">
    <property type="entry name" value="CS_dom"/>
</dbReference>
<protein>
    <recommendedName>
        <fullName evidence="3">NudC domain-containing protein 1</fullName>
    </recommendedName>
</protein>
<evidence type="ECO:0000256" key="2">
    <source>
        <dbReference type="ARBA" id="ARBA00004496"/>
    </source>
</evidence>
<evidence type="ECO:0000256" key="3">
    <source>
        <dbReference type="ARBA" id="ARBA00018915"/>
    </source>
</evidence>
<evidence type="ECO:0000259" key="6">
    <source>
        <dbReference type="PROSITE" id="PS51203"/>
    </source>
</evidence>
<evidence type="ECO:0000313" key="8">
    <source>
        <dbReference type="Proteomes" id="UP001158576"/>
    </source>
</evidence>
<proteinExistence type="predicted"/>
<evidence type="ECO:0000256" key="1">
    <source>
        <dbReference type="ARBA" id="ARBA00004123"/>
    </source>
</evidence>
<reference evidence="7 8" key="1">
    <citation type="submission" date="2021-04" db="EMBL/GenBank/DDBJ databases">
        <authorList>
            <person name="Bliznina A."/>
        </authorList>
    </citation>
    <scope>NUCLEOTIDE SEQUENCE [LARGE SCALE GENOMIC DNA]</scope>
</reference>
<gene>
    <name evidence="7" type="ORF">OKIOD_LOCUS873</name>
</gene>
<feature type="domain" description="CS" evidence="6">
    <location>
        <begin position="236"/>
        <end position="321"/>
    </location>
</feature>
<name>A0ABN7RNI5_OIKDI</name>
<evidence type="ECO:0000256" key="4">
    <source>
        <dbReference type="ARBA" id="ARBA00022490"/>
    </source>
</evidence>
<dbReference type="PANTHER" id="PTHR21664:SF1">
    <property type="entry name" value="NUDC DOMAIN-CONTAINING PROTEIN 1"/>
    <property type="match status" value="1"/>
</dbReference>
<comment type="subcellular location">
    <subcellularLocation>
        <location evidence="2">Cytoplasm</location>
    </subcellularLocation>
    <subcellularLocation>
        <location evidence="1">Nucleus</location>
    </subcellularLocation>
</comment>
<dbReference type="PANTHER" id="PTHR21664">
    <property type="entry name" value="CHRONIC MYELOGENOUS LEUKEMIA TUMOR ANTIGEN 66"/>
    <property type="match status" value="1"/>
</dbReference>
<dbReference type="PROSITE" id="PS51203">
    <property type="entry name" value="CS"/>
    <property type="match status" value="1"/>
</dbReference>
<dbReference type="InterPro" id="IPR008978">
    <property type="entry name" value="HSP20-like_chaperone"/>
</dbReference>